<keyword evidence="2" id="KW-1185">Reference proteome</keyword>
<organism evidence="1 2">
    <name type="scientific">Corynebacterium anserum</name>
    <dbReference type="NCBI Taxonomy" id="2684406"/>
    <lineage>
        <taxon>Bacteria</taxon>
        <taxon>Bacillati</taxon>
        <taxon>Actinomycetota</taxon>
        <taxon>Actinomycetes</taxon>
        <taxon>Mycobacteriales</taxon>
        <taxon>Corynebacteriaceae</taxon>
        <taxon>Corynebacterium</taxon>
    </lineage>
</organism>
<accession>A0A7G7YM19</accession>
<dbReference type="RefSeq" id="WP_186277024.1">
    <property type="nucleotide sequence ID" value="NZ_CP046883.1"/>
</dbReference>
<evidence type="ECO:0000313" key="2">
    <source>
        <dbReference type="Proteomes" id="UP000515275"/>
    </source>
</evidence>
<evidence type="ECO:0000313" key="1">
    <source>
        <dbReference type="EMBL" id="QNH95539.1"/>
    </source>
</evidence>
<dbReference type="KEGG" id="cans:GP473_01455"/>
<dbReference type="AlphaFoldDB" id="A0A7G7YM19"/>
<dbReference type="EMBL" id="CP046883">
    <property type="protein sequence ID" value="QNH95539.1"/>
    <property type="molecule type" value="Genomic_DNA"/>
</dbReference>
<name>A0A7G7YM19_9CORY</name>
<proteinExistence type="predicted"/>
<gene>
    <name evidence="1" type="ORF">GP473_01455</name>
</gene>
<dbReference type="Proteomes" id="UP000515275">
    <property type="component" value="Chromosome"/>
</dbReference>
<protein>
    <submittedName>
        <fullName evidence="1">Uncharacterized protein</fullName>
    </submittedName>
</protein>
<sequence length="277" mass="31284">MLFFVTENAEPQSKLGKKQGTSTVVSYRTGDEKKPWKNLSSLSATLPSRYIFDVHLGSTVVPFRLLKPWRAVLPINDQRILTDEQIDNADDGLRSWWSQATDLWEKNKTKQSKLSLMERLDYQNTLSKQLNAVKHRVVYSKSGNTLAAARISTPHTIIDHKLYWMPANGISEARFLSAILNAPVTTKMVSIYQSRGLFGTRDFDKNVWRLPIPKYSPKNALHQEIVALAEEAELIASQVDTKDYKFKKVRAIVRNELSLANVSVKLDAAVKALLNGA</sequence>
<reference evidence="1 2" key="1">
    <citation type="submission" date="2019-12" db="EMBL/GenBank/DDBJ databases">
        <title>Corynebacterium sp. nov., isolated from feces of the Anser Albifrons in China.</title>
        <authorList>
            <person name="Liu Q."/>
        </authorList>
    </citation>
    <scope>NUCLEOTIDE SEQUENCE [LARGE SCALE GENOMIC DNA]</scope>
    <source>
        <strain evidence="1 2">23H37-10</strain>
    </source>
</reference>